<evidence type="ECO:0000313" key="2">
    <source>
        <dbReference type="Proteomes" id="UP001157418"/>
    </source>
</evidence>
<dbReference type="AlphaFoldDB" id="A0AAU9ND93"/>
<keyword evidence="2" id="KW-1185">Reference proteome</keyword>
<accession>A0AAU9ND93</accession>
<evidence type="ECO:0000313" key="1">
    <source>
        <dbReference type="EMBL" id="CAH1433288.1"/>
    </source>
</evidence>
<proteinExistence type="predicted"/>
<reference evidence="1 2" key="1">
    <citation type="submission" date="2022-01" db="EMBL/GenBank/DDBJ databases">
        <authorList>
            <person name="Xiong W."/>
            <person name="Schranz E."/>
        </authorList>
    </citation>
    <scope>NUCLEOTIDE SEQUENCE [LARGE SCALE GENOMIC DNA]</scope>
</reference>
<gene>
    <name evidence="1" type="ORF">LVIROSA_LOCUS19884</name>
</gene>
<dbReference type="Proteomes" id="UP001157418">
    <property type="component" value="Unassembled WGS sequence"/>
</dbReference>
<comment type="caution">
    <text evidence="1">The sequence shown here is derived from an EMBL/GenBank/DDBJ whole genome shotgun (WGS) entry which is preliminary data.</text>
</comment>
<protein>
    <submittedName>
        <fullName evidence="1">Uncharacterized protein</fullName>
    </submittedName>
</protein>
<dbReference type="EMBL" id="CAKMRJ010003334">
    <property type="protein sequence ID" value="CAH1433288.1"/>
    <property type="molecule type" value="Genomic_DNA"/>
</dbReference>
<sequence>MYVNSYNYVNFLEKYTKPNGFLQTHVKYDFGKRGCLKGDLHLRESPILSVKYLHTIFLQNPNPNNNTCPLPLFLNHNSIR</sequence>
<organism evidence="1 2">
    <name type="scientific">Lactuca virosa</name>
    <dbReference type="NCBI Taxonomy" id="75947"/>
    <lineage>
        <taxon>Eukaryota</taxon>
        <taxon>Viridiplantae</taxon>
        <taxon>Streptophyta</taxon>
        <taxon>Embryophyta</taxon>
        <taxon>Tracheophyta</taxon>
        <taxon>Spermatophyta</taxon>
        <taxon>Magnoliopsida</taxon>
        <taxon>eudicotyledons</taxon>
        <taxon>Gunneridae</taxon>
        <taxon>Pentapetalae</taxon>
        <taxon>asterids</taxon>
        <taxon>campanulids</taxon>
        <taxon>Asterales</taxon>
        <taxon>Asteraceae</taxon>
        <taxon>Cichorioideae</taxon>
        <taxon>Cichorieae</taxon>
        <taxon>Lactucinae</taxon>
        <taxon>Lactuca</taxon>
    </lineage>
</organism>
<name>A0AAU9ND93_9ASTR</name>